<organism evidence="1 2">
    <name type="scientific">Colletotrichum cuscutae</name>
    <dbReference type="NCBI Taxonomy" id="1209917"/>
    <lineage>
        <taxon>Eukaryota</taxon>
        <taxon>Fungi</taxon>
        <taxon>Dikarya</taxon>
        <taxon>Ascomycota</taxon>
        <taxon>Pezizomycotina</taxon>
        <taxon>Sordariomycetes</taxon>
        <taxon>Hypocreomycetidae</taxon>
        <taxon>Glomerellales</taxon>
        <taxon>Glomerellaceae</taxon>
        <taxon>Colletotrichum</taxon>
        <taxon>Colletotrichum acutatum species complex</taxon>
    </lineage>
</organism>
<gene>
    <name evidence="1" type="ORF">CCUS01_05273</name>
</gene>
<sequence length="199" mass="21759">MQSLGALPHSYTGQLACSLTQQLRLFAVELPCSADTSTAGTPGGSVFPIETHRLLTPTMQSPIFFASAAVSYTNTPLGLAVNLTLQLEITPVTAVECQPFLLSLSLSRVRIDLLRRRMLAPSACGARVAGNAQITGVYVFAFAQRSDYQHCHPWGDFLPRRWKTVIIWICSRRNTPGKPLTQSICDFACLVEPVADYTD</sequence>
<evidence type="ECO:0000313" key="2">
    <source>
        <dbReference type="Proteomes" id="UP001239213"/>
    </source>
</evidence>
<dbReference type="EMBL" id="MPDP01000146">
    <property type="protein sequence ID" value="KAK1476168.1"/>
    <property type="molecule type" value="Genomic_DNA"/>
</dbReference>
<reference evidence="1" key="1">
    <citation type="submission" date="2016-11" db="EMBL/GenBank/DDBJ databases">
        <title>The genome sequence of Colletotrichum cuscutae.</title>
        <authorList>
            <person name="Baroncelli R."/>
        </authorList>
    </citation>
    <scope>NUCLEOTIDE SEQUENCE</scope>
    <source>
        <strain evidence="1">IMI 304802</strain>
    </source>
</reference>
<evidence type="ECO:0000313" key="1">
    <source>
        <dbReference type="EMBL" id="KAK1476168.1"/>
    </source>
</evidence>
<keyword evidence="2" id="KW-1185">Reference proteome</keyword>
<name>A0AAI9VBP8_9PEZI</name>
<accession>A0AAI9VBP8</accession>
<dbReference type="AlphaFoldDB" id="A0AAI9VBP8"/>
<comment type="caution">
    <text evidence="1">The sequence shown here is derived from an EMBL/GenBank/DDBJ whole genome shotgun (WGS) entry which is preliminary data.</text>
</comment>
<protein>
    <submittedName>
        <fullName evidence="1">Uncharacterized protein</fullName>
    </submittedName>
</protein>
<dbReference type="Proteomes" id="UP001239213">
    <property type="component" value="Unassembled WGS sequence"/>
</dbReference>
<proteinExistence type="predicted"/>